<reference evidence="2" key="1">
    <citation type="journal article" date="2022" name="Nat. Commun.">
        <title>Chromosome evolution and the genetic basis of agronomically important traits in greater yam.</title>
        <authorList>
            <person name="Bredeson J.V."/>
            <person name="Lyons J.B."/>
            <person name="Oniyinde I.O."/>
            <person name="Okereke N.R."/>
            <person name="Kolade O."/>
            <person name="Nnabue I."/>
            <person name="Nwadili C.O."/>
            <person name="Hribova E."/>
            <person name="Parker M."/>
            <person name="Nwogha J."/>
            <person name="Shu S."/>
            <person name="Carlson J."/>
            <person name="Kariba R."/>
            <person name="Muthemba S."/>
            <person name="Knop K."/>
            <person name="Barton G.J."/>
            <person name="Sherwood A.V."/>
            <person name="Lopez-Montes A."/>
            <person name="Asiedu R."/>
            <person name="Jamnadass R."/>
            <person name="Muchugi A."/>
            <person name="Goodstein D."/>
            <person name="Egesi C.N."/>
            <person name="Featherston J."/>
            <person name="Asfaw A."/>
            <person name="Simpson G.G."/>
            <person name="Dolezel J."/>
            <person name="Hendre P.S."/>
            <person name="Van Deynze A."/>
            <person name="Kumar P.L."/>
            <person name="Obidiegwu J.E."/>
            <person name="Bhattacharjee R."/>
            <person name="Rokhsar D.S."/>
        </authorList>
    </citation>
    <scope>NUCLEOTIDE SEQUENCE [LARGE SCALE GENOMIC DNA]</scope>
    <source>
        <strain evidence="2">cv. TDa95/00328</strain>
    </source>
</reference>
<accession>A0ACB7WTW3</accession>
<protein>
    <submittedName>
        <fullName evidence="1">F-box domain-containing protein</fullName>
    </submittedName>
</protein>
<sequence>MEVDLAGAPGWSQLSRDLIEVIFAKLPLRSLVRSAAVCRHWRTVVTDPSFPSPHRRRPWFFIYGHNNVSPHRNQAFAFDPDDSAAAWVPLRLPLCPPDYFSGSGGFFLATTSSSSLLVSPLPRSHLFHPTPPLSFPRSNPLVSVFAPGPKLLVVGGARLIGGLVDIEAPLATEIFDPSTDPSSWQLCPPLPHDFRSGNSSQWLSSALVSGRHFFVHGIYSSLISSFDLHLRSWSPVRLLRPPGVLFSFLLPSRSSTLLLAGLATNPDASPSLFIWSVDSTSLAFDRIGAMPPEMLSQLFDGGADDDSRFASLKCVGLDGLVYVFNEDHSKAYPAAYCQVDGTTCTWRLVPSLPFPVNRFHKVIAFCSPVPLASLFPNFNFTDLI</sequence>
<dbReference type="Proteomes" id="UP000827976">
    <property type="component" value="Chromosome 1"/>
</dbReference>
<name>A0ACB7WTW3_DIOAL</name>
<organism evidence="1 2">
    <name type="scientific">Dioscorea alata</name>
    <name type="common">Purple yam</name>
    <dbReference type="NCBI Taxonomy" id="55571"/>
    <lineage>
        <taxon>Eukaryota</taxon>
        <taxon>Viridiplantae</taxon>
        <taxon>Streptophyta</taxon>
        <taxon>Embryophyta</taxon>
        <taxon>Tracheophyta</taxon>
        <taxon>Spermatophyta</taxon>
        <taxon>Magnoliopsida</taxon>
        <taxon>Liliopsida</taxon>
        <taxon>Dioscoreales</taxon>
        <taxon>Dioscoreaceae</taxon>
        <taxon>Dioscorea</taxon>
    </lineage>
</organism>
<keyword evidence="2" id="KW-1185">Reference proteome</keyword>
<gene>
    <name evidence="1" type="ORF">IHE45_01G031600</name>
</gene>
<proteinExistence type="predicted"/>
<dbReference type="EMBL" id="CM037011">
    <property type="protein sequence ID" value="KAH7691928.1"/>
    <property type="molecule type" value="Genomic_DNA"/>
</dbReference>
<evidence type="ECO:0000313" key="1">
    <source>
        <dbReference type="EMBL" id="KAH7691928.1"/>
    </source>
</evidence>
<evidence type="ECO:0000313" key="2">
    <source>
        <dbReference type="Proteomes" id="UP000827976"/>
    </source>
</evidence>
<comment type="caution">
    <text evidence="1">The sequence shown here is derived from an EMBL/GenBank/DDBJ whole genome shotgun (WGS) entry which is preliminary data.</text>
</comment>